<dbReference type="RefSeq" id="WP_425310520.1">
    <property type="nucleotide sequence ID" value="NZ_CP154795.1"/>
</dbReference>
<dbReference type="Gene3D" id="3.30.470.20">
    <property type="entry name" value="ATP-grasp fold, B domain"/>
    <property type="match status" value="1"/>
</dbReference>
<evidence type="ECO:0000256" key="1">
    <source>
        <dbReference type="SAM" id="MobiDB-lite"/>
    </source>
</evidence>
<sequence>MIDTTDMTNSATSAAAGTPFVLALTDPRATNAAQTGGKGASLARMAGVLPVPDGFIVTSAAHEMVLAPHADTLALALSGDDASARTARAQALTASMVLPHAVADAVRSALRTLDGPLAVRSSAIWEDLPGAAFAGQHDTVLGVRGVEAVLTAIRQCYASLWHEHALRYRDRLGLDSRQARMAVVVQRMVDVRQTDQAGVAFSADPIRGDLDAVLINAAPGLGETVVSGEFPVDEFRVVSTGSTAVSEVEATPQSTPTALVMTDDGTERVPVPDPDTACLTDEAALEVADLALAAARYAGFPQDIEWARVDGQVLLLQSRPITTFPERWTRDESAERFPAVMTPLTWDLIERGFHLSLEHSLELMGRPRFGGRWFARFGAYVYGNQNAVRIYADAMPLSLDSVDDLRGALGGILDKFGWMLELPERWWIDLDTYLLELGRLEGTDLERLDEAELWGHVRRISAVGTSYFRPNIAISLAQRTLYAGLQALARLAAGSEDEGDALFHDLLAGVVTRTAHVNAELAELGREFAQVPGLAADLREAVLAGDEARALRLLDHELRERFDRFLARHGHRELDIDAYQPTWGESPLVVLDQLAQLAESPDVDHLARAVSGRGRAIAARERLLAAVPDDLRHLADEVVRLARTYTELDDVEHYETTRMTPVLRRGLRALGDRLVDRGVLDATDDLYFATAEAMDAAAASGQWDAVTAVVAENRREYDEARDRTPAWVWGEDDRRLRSEERASRSPEDPLTGLPGSPGQVTAPAFVVHGPADMPSFPRGAILVARTTSPAWTSLFHRAAGVITESGGPLSHGAVTARELGLPAVMGVRGAFEALAHGPVVTVDGTRGTVALDDSGDEVQQRT</sequence>
<feature type="compositionally biased region" description="Basic and acidic residues" evidence="1">
    <location>
        <begin position="733"/>
        <end position="747"/>
    </location>
</feature>
<dbReference type="InterPro" id="IPR008279">
    <property type="entry name" value="PEP-util_enz_mobile_dom"/>
</dbReference>
<evidence type="ECO:0000259" key="3">
    <source>
        <dbReference type="Pfam" id="PF01326"/>
    </source>
</evidence>
<evidence type="ECO:0000313" key="4">
    <source>
        <dbReference type="EMBL" id="XAN09083.1"/>
    </source>
</evidence>
<dbReference type="Gene3D" id="3.30.1490.20">
    <property type="entry name" value="ATP-grasp fold, A domain"/>
    <property type="match status" value="1"/>
</dbReference>
<dbReference type="EMBL" id="CP154795">
    <property type="protein sequence ID" value="XAN09083.1"/>
    <property type="molecule type" value="Genomic_DNA"/>
</dbReference>
<reference evidence="4 5" key="1">
    <citation type="submission" date="2024-04" db="EMBL/GenBank/DDBJ databases">
        <title>Isolation of an actinomycete strain from pig manure.</title>
        <authorList>
            <person name="Gong T."/>
            <person name="Yu Z."/>
            <person name="An M."/>
            <person name="Wei C."/>
            <person name="Yang W."/>
            <person name="Liu L."/>
        </authorList>
    </citation>
    <scope>NUCLEOTIDE SEQUENCE [LARGE SCALE GENOMIC DNA]</scope>
    <source>
        <strain evidence="4 5">ZF39</strain>
    </source>
</reference>
<dbReference type="PANTHER" id="PTHR43615">
    <property type="entry name" value="PHOSPHOENOLPYRUVATE SYNTHASE-RELATED"/>
    <property type="match status" value="1"/>
</dbReference>
<dbReference type="Proteomes" id="UP001442841">
    <property type="component" value="Chromosome"/>
</dbReference>
<organism evidence="4 5">
    <name type="scientific">Ammonicoccus fulvus</name>
    <dbReference type="NCBI Taxonomy" id="3138240"/>
    <lineage>
        <taxon>Bacteria</taxon>
        <taxon>Bacillati</taxon>
        <taxon>Actinomycetota</taxon>
        <taxon>Actinomycetes</taxon>
        <taxon>Propionibacteriales</taxon>
        <taxon>Propionibacteriaceae</taxon>
        <taxon>Ammonicoccus</taxon>
    </lineage>
</organism>
<name>A0ABZ3FSN1_9ACTN</name>
<feature type="domain" description="PEP-utilising enzyme mobile" evidence="2">
    <location>
        <begin position="776"/>
        <end position="847"/>
    </location>
</feature>
<dbReference type="InterPro" id="IPR013815">
    <property type="entry name" value="ATP_grasp_subdomain_1"/>
</dbReference>
<proteinExistence type="predicted"/>
<evidence type="ECO:0000259" key="2">
    <source>
        <dbReference type="Pfam" id="PF00391"/>
    </source>
</evidence>
<dbReference type="InterPro" id="IPR051549">
    <property type="entry name" value="PEP_Utilizing_Enz"/>
</dbReference>
<dbReference type="Pfam" id="PF00391">
    <property type="entry name" value="PEP-utilizers"/>
    <property type="match status" value="1"/>
</dbReference>
<feature type="domain" description="Pyruvate phosphate dikinase AMP/ATP-binding" evidence="3">
    <location>
        <begin position="35"/>
        <end position="328"/>
    </location>
</feature>
<evidence type="ECO:0000313" key="5">
    <source>
        <dbReference type="Proteomes" id="UP001442841"/>
    </source>
</evidence>
<feature type="region of interest" description="Disordered" evidence="1">
    <location>
        <begin position="733"/>
        <end position="763"/>
    </location>
</feature>
<dbReference type="InterPro" id="IPR002192">
    <property type="entry name" value="PPDK_AMP/ATP-bd"/>
</dbReference>
<dbReference type="InterPro" id="IPR036637">
    <property type="entry name" value="Phosphohistidine_dom_sf"/>
</dbReference>
<dbReference type="SUPFAM" id="SSF56059">
    <property type="entry name" value="Glutathione synthetase ATP-binding domain-like"/>
    <property type="match status" value="1"/>
</dbReference>
<protein>
    <submittedName>
        <fullName evidence="4">PEP/pyruvate-binding domain-containing protein</fullName>
    </submittedName>
</protein>
<dbReference type="Gene3D" id="3.50.30.10">
    <property type="entry name" value="Phosphohistidine domain"/>
    <property type="match status" value="1"/>
</dbReference>
<dbReference type="SUPFAM" id="SSF52009">
    <property type="entry name" value="Phosphohistidine domain"/>
    <property type="match status" value="1"/>
</dbReference>
<gene>
    <name evidence="4" type="ORF">AADG42_17765</name>
</gene>
<dbReference type="Pfam" id="PF01326">
    <property type="entry name" value="PPDK_N"/>
    <property type="match status" value="1"/>
</dbReference>
<dbReference type="PANTHER" id="PTHR43615:SF1">
    <property type="entry name" value="PPDK_N DOMAIN-CONTAINING PROTEIN"/>
    <property type="match status" value="1"/>
</dbReference>
<keyword evidence="5" id="KW-1185">Reference proteome</keyword>
<accession>A0ABZ3FSN1</accession>